<keyword evidence="1" id="KW-1133">Transmembrane helix</keyword>
<sequence>PAAWRSLAGQPGATDLRVVAAAWQVAHRTGEGLADTLDRVAVGIRDAQATRRVVEGELASARATAKLVAALPLLALSMGNGAGGDPWGFLLGHPVGLGCLALGLGFAFVGLAWIEALAREVDRP</sequence>
<name>A0ABV5KEZ8_9ACTN</name>
<proteinExistence type="predicted"/>
<evidence type="ECO:0000256" key="1">
    <source>
        <dbReference type="SAM" id="Phobius"/>
    </source>
</evidence>
<dbReference type="PANTHER" id="PTHR35007">
    <property type="entry name" value="INTEGRAL MEMBRANE PROTEIN-RELATED"/>
    <property type="match status" value="1"/>
</dbReference>
<feature type="transmembrane region" description="Helical" evidence="1">
    <location>
        <begin position="95"/>
        <end position="114"/>
    </location>
</feature>
<keyword evidence="1" id="KW-0812">Transmembrane</keyword>
<reference evidence="2 3" key="1">
    <citation type="submission" date="2024-09" db="EMBL/GenBank/DDBJ databases">
        <authorList>
            <person name="Sun Q."/>
            <person name="Mori K."/>
        </authorList>
    </citation>
    <scope>NUCLEOTIDE SEQUENCE [LARGE SCALE GENOMIC DNA]</scope>
    <source>
        <strain evidence="2 3">JCM 9626</strain>
    </source>
</reference>
<evidence type="ECO:0000313" key="3">
    <source>
        <dbReference type="Proteomes" id="UP001589750"/>
    </source>
</evidence>
<comment type="caution">
    <text evidence="2">The sequence shown here is derived from an EMBL/GenBank/DDBJ whole genome shotgun (WGS) entry which is preliminary data.</text>
</comment>
<dbReference type="RefSeq" id="WP_379142535.1">
    <property type="nucleotide sequence ID" value="NZ_JBHMDG010000033.1"/>
</dbReference>
<keyword evidence="1" id="KW-0472">Membrane</keyword>
<feature type="non-terminal residue" evidence="2">
    <location>
        <position position="1"/>
    </location>
</feature>
<accession>A0ABV5KEZ8</accession>
<dbReference type="EMBL" id="JBHMDG010000033">
    <property type="protein sequence ID" value="MFB9315295.1"/>
    <property type="molecule type" value="Genomic_DNA"/>
</dbReference>
<organism evidence="2 3">
    <name type="scientific">Nocardioides plantarum</name>
    <dbReference type="NCBI Taxonomy" id="29299"/>
    <lineage>
        <taxon>Bacteria</taxon>
        <taxon>Bacillati</taxon>
        <taxon>Actinomycetota</taxon>
        <taxon>Actinomycetes</taxon>
        <taxon>Propionibacteriales</taxon>
        <taxon>Nocardioidaceae</taxon>
        <taxon>Nocardioides</taxon>
    </lineage>
</organism>
<dbReference type="Proteomes" id="UP001589750">
    <property type="component" value="Unassembled WGS sequence"/>
</dbReference>
<dbReference type="PANTHER" id="PTHR35007:SF4">
    <property type="entry name" value="CONSERVED TRANSMEMBRANE PROTEIN-RELATED"/>
    <property type="match status" value="1"/>
</dbReference>
<evidence type="ECO:0000313" key="2">
    <source>
        <dbReference type="EMBL" id="MFB9315295.1"/>
    </source>
</evidence>
<keyword evidence="3" id="KW-1185">Reference proteome</keyword>
<gene>
    <name evidence="2" type="ORF">ACFFRI_19765</name>
</gene>
<protein>
    <submittedName>
        <fullName evidence="2">Type II secretion system F family protein</fullName>
    </submittedName>
</protein>